<dbReference type="Proteomes" id="UP000515153">
    <property type="component" value="Unplaced"/>
</dbReference>
<keyword evidence="2" id="KW-1185">Reference proteome</keyword>
<protein>
    <submittedName>
        <fullName evidence="3">Uncharacterized protein</fullName>
    </submittedName>
</protein>
<reference evidence="3" key="2">
    <citation type="submission" date="2019-10" db="EMBL/GenBank/DDBJ databases">
        <authorList>
            <consortium name="NCBI Genome Project"/>
        </authorList>
    </citation>
    <scope>NUCLEOTIDE SEQUENCE</scope>
    <source>
        <strain evidence="3">NI907</strain>
    </source>
</reference>
<feature type="compositionally biased region" description="Low complexity" evidence="1">
    <location>
        <begin position="29"/>
        <end position="39"/>
    </location>
</feature>
<name>A0A6P8BI22_PYRGI</name>
<feature type="region of interest" description="Disordered" evidence="1">
    <location>
        <begin position="1"/>
        <end position="56"/>
    </location>
</feature>
<evidence type="ECO:0000313" key="3">
    <source>
        <dbReference type="RefSeq" id="XP_030986953.1"/>
    </source>
</evidence>
<dbReference type="GeneID" id="41955395"/>
<accession>A0A6P8BI22</accession>
<evidence type="ECO:0000313" key="2">
    <source>
        <dbReference type="Proteomes" id="UP000515153"/>
    </source>
</evidence>
<reference evidence="3" key="3">
    <citation type="submission" date="2025-08" db="UniProtKB">
        <authorList>
            <consortium name="RefSeq"/>
        </authorList>
    </citation>
    <scope>IDENTIFICATION</scope>
    <source>
        <strain evidence="3">NI907</strain>
    </source>
</reference>
<organism evidence="2 3">
    <name type="scientific">Pyricularia grisea</name>
    <name type="common">Crabgrass-specific blast fungus</name>
    <name type="synonym">Magnaporthe grisea</name>
    <dbReference type="NCBI Taxonomy" id="148305"/>
    <lineage>
        <taxon>Eukaryota</taxon>
        <taxon>Fungi</taxon>
        <taxon>Dikarya</taxon>
        <taxon>Ascomycota</taxon>
        <taxon>Pezizomycotina</taxon>
        <taxon>Sordariomycetes</taxon>
        <taxon>Sordariomycetidae</taxon>
        <taxon>Magnaporthales</taxon>
        <taxon>Pyriculariaceae</taxon>
        <taxon>Pyricularia</taxon>
    </lineage>
</organism>
<dbReference type="AlphaFoldDB" id="A0A6P8BI22"/>
<sequence>MDDWKELAMQSNVTQVHSGSGSGLGSYGRLGSRAAASSSKLGFGSGGTPTVNHPPK</sequence>
<reference evidence="3" key="1">
    <citation type="journal article" date="2019" name="Mol. Biol. Evol.">
        <title>Blast fungal genomes show frequent chromosomal changes, gene gains and losses, and effector gene turnover.</title>
        <authorList>
            <person name="Gomez Luciano L.B."/>
            <person name="Jason Tsai I."/>
            <person name="Chuma I."/>
            <person name="Tosa Y."/>
            <person name="Chen Y.H."/>
            <person name="Li J.Y."/>
            <person name="Li M.Y."/>
            <person name="Jade Lu M.Y."/>
            <person name="Nakayashiki H."/>
            <person name="Li W.H."/>
        </authorList>
    </citation>
    <scope>NUCLEOTIDE SEQUENCE</scope>
    <source>
        <strain evidence="3">NI907</strain>
    </source>
</reference>
<dbReference type="KEGG" id="pgri:PgNI_00400"/>
<dbReference type="RefSeq" id="XP_030986953.1">
    <property type="nucleotide sequence ID" value="XM_031120481.1"/>
</dbReference>
<proteinExistence type="predicted"/>
<evidence type="ECO:0000256" key="1">
    <source>
        <dbReference type="SAM" id="MobiDB-lite"/>
    </source>
</evidence>
<gene>
    <name evidence="3" type="ORF">PgNI_00400</name>
</gene>